<evidence type="ECO:0000259" key="2">
    <source>
        <dbReference type="Pfam" id="PF17109"/>
    </source>
</evidence>
<feature type="domain" description="Fungal STAND N-terminal Goodbye" evidence="2">
    <location>
        <begin position="29"/>
        <end position="153"/>
    </location>
</feature>
<evidence type="ECO:0000313" key="4">
    <source>
        <dbReference type="Proteomes" id="UP001201163"/>
    </source>
</evidence>
<evidence type="ECO:0000256" key="1">
    <source>
        <dbReference type="SAM" id="MobiDB-lite"/>
    </source>
</evidence>
<dbReference type="PANTHER" id="PTHR10039:SF16">
    <property type="entry name" value="GPI INOSITOL-DEACYLASE"/>
    <property type="match status" value="1"/>
</dbReference>
<keyword evidence="4" id="KW-1185">Reference proteome</keyword>
<feature type="region of interest" description="Disordered" evidence="1">
    <location>
        <begin position="313"/>
        <end position="333"/>
    </location>
</feature>
<comment type="caution">
    <text evidence="3">The sequence shown here is derived from an EMBL/GenBank/DDBJ whole genome shotgun (WGS) entry which is preliminary data.</text>
</comment>
<evidence type="ECO:0000313" key="3">
    <source>
        <dbReference type="EMBL" id="KAH8985319.1"/>
    </source>
</evidence>
<protein>
    <recommendedName>
        <fullName evidence="2">Fungal STAND N-terminal Goodbye domain-containing protein</fullName>
    </recommendedName>
</protein>
<dbReference type="Proteomes" id="UP001201163">
    <property type="component" value="Unassembled WGS sequence"/>
</dbReference>
<organism evidence="3 4">
    <name type="scientific">Lactarius akahatsu</name>
    <dbReference type="NCBI Taxonomy" id="416441"/>
    <lineage>
        <taxon>Eukaryota</taxon>
        <taxon>Fungi</taxon>
        <taxon>Dikarya</taxon>
        <taxon>Basidiomycota</taxon>
        <taxon>Agaricomycotina</taxon>
        <taxon>Agaricomycetes</taxon>
        <taxon>Russulales</taxon>
        <taxon>Russulaceae</taxon>
        <taxon>Lactarius</taxon>
    </lineage>
</organism>
<gene>
    <name evidence="3" type="ORF">EDB92DRAFT_1377850</name>
</gene>
<name>A0AAD4LB68_9AGAM</name>
<sequence>MNRPPASGSMSQTPLLAAIPPSLNIESIFDTALKSYKKKTKQDLKKHDLFKQLEKCDSPGAILAAFQADQFGPSRTGGDDDRLKQWFVPTVNVLYAFSATLGEGVGLIFSPAKVVFAGVGVLLLAAREVAASQDTLVDILGRINGFFSRLEIYTGVPLTPAMTEKMVEITIEVLGILATATKEMKESRAKKFVKRVAGRTDLEDGLKKLDKLILEEVAMASAQLLKVTHDIRNELTVVADGMEGVGQKVQVVVTQVEDIQCDVQIVRDQVEVVDKRVQLLLMGVMATAMEANFIVQQTADNVDDVKRNQLRESLRRWQSPPDPSTSHNFASDRQHEGTAEWFIKDGKFGEWKVNGSLLWIHGKQRPMLYHHQRCYDPVQ</sequence>
<dbReference type="Pfam" id="PF17109">
    <property type="entry name" value="Goodbye"/>
    <property type="match status" value="1"/>
</dbReference>
<dbReference type="EMBL" id="JAKELL010000065">
    <property type="protein sequence ID" value="KAH8985319.1"/>
    <property type="molecule type" value="Genomic_DNA"/>
</dbReference>
<accession>A0AAD4LB68</accession>
<proteinExistence type="predicted"/>
<dbReference type="PANTHER" id="PTHR10039">
    <property type="entry name" value="AMELOGENIN"/>
    <property type="match status" value="1"/>
</dbReference>
<dbReference type="InterPro" id="IPR031350">
    <property type="entry name" value="Goodbye_dom"/>
</dbReference>
<reference evidence="3" key="1">
    <citation type="submission" date="2022-01" db="EMBL/GenBank/DDBJ databases">
        <title>Comparative genomics reveals a dynamic genome evolution in the ectomycorrhizal milk-cap (Lactarius) mushrooms.</title>
        <authorList>
            <consortium name="DOE Joint Genome Institute"/>
            <person name="Lebreton A."/>
            <person name="Tang N."/>
            <person name="Kuo A."/>
            <person name="LaButti K."/>
            <person name="Drula E."/>
            <person name="Barry K."/>
            <person name="Clum A."/>
            <person name="Lipzen A."/>
            <person name="Mousain D."/>
            <person name="Ng V."/>
            <person name="Wang R."/>
            <person name="Wang X."/>
            <person name="Dai Y."/>
            <person name="Henrissat B."/>
            <person name="Grigoriev I.V."/>
            <person name="Guerin-Laguette A."/>
            <person name="Yu F."/>
            <person name="Martin F.M."/>
        </authorList>
    </citation>
    <scope>NUCLEOTIDE SEQUENCE</scope>
    <source>
        <strain evidence="3">QP</strain>
    </source>
</reference>
<dbReference type="AlphaFoldDB" id="A0AAD4LB68"/>